<name>A0AA95HA05_9GAMM</name>
<gene>
    <name evidence="2" type="ORF">QJT80_06645</name>
</gene>
<dbReference type="EMBL" id="CP124755">
    <property type="protein sequence ID" value="WGZ92155.1"/>
    <property type="molecule type" value="Genomic_DNA"/>
</dbReference>
<evidence type="ECO:0008006" key="3">
    <source>
        <dbReference type="Google" id="ProtNLM"/>
    </source>
</evidence>
<dbReference type="KEGG" id="tdu:QJT80_06645"/>
<evidence type="ECO:0000313" key="2">
    <source>
        <dbReference type="EMBL" id="WGZ92155.1"/>
    </source>
</evidence>
<proteinExistence type="predicted"/>
<reference evidence="2" key="1">
    <citation type="journal article" date="2023" name="Int. J. Mol. Sci.">
        <title>Metagenomics Revealed a New Genus 'Candidatus Thiocaldithrix dubininis' gen. nov., sp. nov. and a New Species 'Candidatus Thiothrix putei' sp. nov. in the Family Thiotrichaceae, Some Members of Which Have Traits of Both Na+- and H+-Motive Energetics.</title>
        <authorList>
            <person name="Ravin N.V."/>
            <person name="Muntyan M.S."/>
            <person name="Smolyakov D.D."/>
            <person name="Rudenko T.S."/>
            <person name="Beletsky A.V."/>
            <person name="Mardanov A.V."/>
            <person name="Grabovich M.Y."/>
        </authorList>
    </citation>
    <scope>NUCLEOTIDE SEQUENCE</scope>
    <source>
        <strain evidence="2">GKL-01</strain>
    </source>
</reference>
<sequence length="357" mass="39701">MANPSLKSTKQEILEAYETAVGELNQVKKELTQAKKDMKNTPAPVNSTSAKEVSAQPAKALTTVDGIIAQLNALQSQFAESASVLQQNLTQEALSLQSLHKQVAAYTDNLSTLHQITVNDQALPNVLMQYESSAEQQQLELATQKKILSEQLASLRQAWDKTQKEHIQSQQEAEKALKKQREREKEEYEYAFDLTRKQAENQFTQQQKAQADALKALEEQAHVAWQVTEELLAKQEKEQAELLEKADGADKELEKALKRAEEEGAGIARAQVKTQADLLKKDYEGKQRVYELRVTALENTITKQSAQIQSLAKQLNTTLQQAQDLAVKALEGSANASSFAAMKEIALEQAKTAQKAK</sequence>
<feature type="coiled-coil region" evidence="1">
    <location>
        <begin position="232"/>
        <end position="263"/>
    </location>
</feature>
<protein>
    <recommendedName>
        <fullName evidence="3">Myosin heavy chain</fullName>
    </recommendedName>
</protein>
<dbReference type="Proteomes" id="UP001300672">
    <property type="component" value="Chromosome"/>
</dbReference>
<keyword evidence="1" id="KW-0175">Coiled coil</keyword>
<evidence type="ECO:0000256" key="1">
    <source>
        <dbReference type="SAM" id="Coils"/>
    </source>
</evidence>
<feature type="coiled-coil region" evidence="1">
    <location>
        <begin position="10"/>
        <end position="41"/>
    </location>
</feature>
<accession>A0AA95HA05</accession>
<reference evidence="2" key="2">
    <citation type="submission" date="2023-04" db="EMBL/GenBank/DDBJ databases">
        <authorList>
            <person name="Beletskiy A.V."/>
            <person name="Mardanov A.V."/>
            <person name="Ravin N.V."/>
        </authorList>
    </citation>
    <scope>NUCLEOTIDE SEQUENCE</scope>
    <source>
        <strain evidence="2">GKL-01</strain>
    </source>
</reference>
<organism evidence="2">
    <name type="scientific">Candidatus Thiocaldithrix dubininis</name>
    <dbReference type="NCBI Taxonomy" id="3080823"/>
    <lineage>
        <taxon>Bacteria</taxon>
        <taxon>Pseudomonadati</taxon>
        <taxon>Pseudomonadota</taxon>
        <taxon>Gammaproteobacteria</taxon>
        <taxon>Thiotrichales</taxon>
        <taxon>Thiotrichaceae</taxon>
        <taxon>Candidatus Thiocaldithrix</taxon>
    </lineage>
</organism>
<dbReference type="AlphaFoldDB" id="A0AA95HA05"/>